<dbReference type="PANTHER" id="PTHR11474:SF76">
    <property type="entry name" value="SHKT DOMAIN-CONTAINING PROTEIN"/>
    <property type="match status" value="1"/>
</dbReference>
<dbReference type="PRINTS" id="PR00092">
    <property type="entry name" value="TYROSINASE"/>
</dbReference>
<dbReference type="AlphaFoldDB" id="A0A6N6JP54"/>
<dbReference type="InterPro" id="IPR008922">
    <property type="entry name" value="Di-copper_centre_dom_sf"/>
</dbReference>
<gene>
    <name evidence="5" type="ORF">KIN_43160</name>
</gene>
<dbReference type="PANTHER" id="PTHR11474">
    <property type="entry name" value="TYROSINASE FAMILY MEMBER"/>
    <property type="match status" value="1"/>
</dbReference>
<feature type="compositionally biased region" description="Basic residues" evidence="3">
    <location>
        <begin position="88"/>
        <end position="97"/>
    </location>
</feature>
<proteinExistence type="predicted"/>
<keyword evidence="2" id="KW-0186">Copper</keyword>
<evidence type="ECO:0000256" key="3">
    <source>
        <dbReference type="SAM" id="MobiDB-lite"/>
    </source>
</evidence>
<dbReference type="OrthoDB" id="2874181at2"/>
<dbReference type="SUPFAM" id="SSF48056">
    <property type="entry name" value="Di-copper centre-containing domain"/>
    <property type="match status" value="1"/>
</dbReference>
<evidence type="ECO:0000256" key="1">
    <source>
        <dbReference type="ARBA" id="ARBA00022723"/>
    </source>
</evidence>
<dbReference type="GO" id="GO:0016491">
    <property type="term" value="F:oxidoreductase activity"/>
    <property type="evidence" value="ECO:0007669"/>
    <property type="project" value="InterPro"/>
</dbReference>
<sequence>MAVIKNPTYMEHIRHFFEEEDHNCMVPRGKDYTTYEGLKDADIEVYSITLPPNATMPKPEARRWDKDKSDSFLNWITNGHPRGEPKPKKPSTGKVGRVRKSLSELNDDEVKLVKKAFQGMMDRDPTDDESYFKIAGVHWFPNQPPNDAYCQHHTAHYHMWHRAYLLRFENAMRSVPDCEDVTLPYWDFSERPPAWINKQPFKSYTLPEAVHPSYPKGHETKRKTPAQLEKSFKDDGVLATIDDAMTKSSWEDFNRTIESAHDTGHPASGASLATANVASFDPLFWFFHANWDRLWWRWQQIMQATTLWTFKSTFISQSTEPFFAAPLNRMRPSFMTADKTINLHALDVTYTQPTAATPLVFASSFGSLAATRSLKAAKEPMMSVRVRDIDRLAIPGSFRVELMADGKSVAARAFFQSTEPNDCPTCRKNALINLDIMVPINKLLGKNLDVKIFAYDMEGRTREFPISSAGTPRINARLPLEVSE</sequence>
<dbReference type="PROSITE" id="PS00498">
    <property type="entry name" value="TYROSINASE_2"/>
    <property type="match status" value="1"/>
</dbReference>
<organism evidence="5 6">
    <name type="scientific">Litoreibacter roseus</name>
    <dbReference type="NCBI Taxonomy" id="2601869"/>
    <lineage>
        <taxon>Bacteria</taxon>
        <taxon>Pseudomonadati</taxon>
        <taxon>Pseudomonadota</taxon>
        <taxon>Alphaproteobacteria</taxon>
        <taxon>Rhodobacterales</taxon>
        <taxon>Roseobacteraceae</taxon>
        <taxon>Litoreibacter</taxon>
    </lineage>
</organism>
<dbReference type="EMBL" id="BLJE01000009">
    <property type="protein sequence ID" value="GFE67242.1"/>
    <property type="molecule type" value="Genomic_DNA"/>
</dbReference>
<dbReference type="Pfam" id="PF00264">
    <property type="entry name" value="Tyrosinase"/>
    <property type="match status" value="1"/>
</dbReference>
<reference evidence="5 6" key="1">
    <citation type="submission" date="2019-12" db="EMBL/GenBank/DDBJ databases">
        <title>Litoreibacter badius sp. nov., a novel bacteriochlorophyll a-containing bacterium in the genus Litoreibacter.</title>
        <authorList>
            <person name="Kanamuro M."/>
            <person name="Takabe Y."/>
            <person name="Mori K."/>
            <person name="Takaichi S."/>
            <person name="Hanada S."/>
        </authorList>
    </citation>
    <scope>NUCLEOTIDE SEQUENCE [LARGE SCALE GENOMIC DNA]</scope>
    <source>
        <strain evidence="5 6">K6</strain>
    </source>
</reference>
<dbReference type="GO" id="GO:0046872">
    <property type="term" value="F:metal ion binding"/>
    <property type="evidence" value="ECO:0007669"/>
    <property type="project" value="UniProtKB-KW"/>
</dbReference>
<protein>
    <recommendedName>
        <fullName evidence="4">Tyrosinase copper-binding domain-containing protein</fullName>
    </recommendedName>
</protein>
<evidence type="ECO:0000259" key="4">
    <source>
        <dbReference type="PROSITE" id="PS00498"/>
    </source>
</evidence>
<accession>A0A6N6JP54</accession>
<evidence type="ECO:0000313" key="5">
    <source>
        <dbReference type="EMBL" id="GFE67242.1"/>
    </source>
</evidence>
<keyword evidence="6" id="KW-1185">Reference proteome</keyword>
<name>A0A6N6JP54_9RHOB</name>
<dbReference type="InterPro" id="IPR002227">
    <property type="entry name" value="Tyrosinase_Cu-bd"/>
</dbReference>
<feature type="region of interest" description="Disordered" evidence="3">
    <location>
        <begin position="75"/>
        <end position="97"/>
    </location>
</feature>
<dbReference type="Gene3D" id="1.10.1280.10">
    <property type="entry name" value="Di-copper center containing domain from catechol oxidase"/>
    <property type="match status" value="1"/>
</dbReference>
<evidence type="ECO:0000256" key="2">
    <source>
        <dbReference type="ARBA" id="ARBA00023008"/>
    </source>
</evidence>
<keyword evidence="1" id="KW-0479">Metal-binding</keyword>
<dbReference type="InterPro" id="IPR050316">
    <property type="entry name" value="Tyrosinase/Hemocyanin"/>
</dbReference>
<feature type="domain" description="Tyrosinase copper-binding" evidence="4">
    <location>
        <begin position="281"/>
        <end position="292"/>
    </location>
</feature>
<evidence type="ECO:0000313" key="6">
    <source>
        <dbReference type="Proteomes" id="UP000436822"/>
    </source>
</evidence>
<comment type="caution">
    <text evidence="5">The sequence shown here is derived from an EMBL/GenBank/DDBJ whole genome shotgun (WGS) entry which is preliminary data.</text>
</comment>
<dbReference type="RefSeq" id="WP_159811025.1">
    <property type="nucleotide sequence ID" value="NZ_BLJE01000009.1"/>
</dbReference>
<dbReference type="Proteomes" id="UP000436822">
    <property type="component" value="Unassembled WGS sequence"/>
</dbReference>